<reference evidence="6" key="1">
    <citation type="submission" date="2022-11" db="EMBL/GenBank/DDBJ databases">
        <authorList>
            <person name="Petersen C."/>
        </authorList>
    </citation>
    <scope>NUCLEOTIDE SEQUENCE</scope>
    <source>
        <strain evidence="6">IBT 30761</strain>
    </source>
</reference>
<dbReference type="PANTHER" id="PTHR38791:SF5">
    <property type="entry name" value="TRANSCRIPTION FACTOR DBAG-RELATED"/>
    <property type="match status" value="1"/>
</dbReference>
<name>A0A9W9EPX7_9EURO</name>
<keyword evidence="7" id="KW-1185">Reference proteome</keyword>
<dbReference type="SUPFAM" id="SSF57701">
    <property type="entry name" value="Zn2/Cys6 DNA-binding domain"/>
    <property type="match status" value="1"/>
</dbReference>
<evidence type="ECO:0000313" key="7">
    <source>
        <dbReference type="Proteomes" id="UP001149074"/>
    </source>
</evidence>
<dbReference type="PROSITE" id="PS50048">
    <property type="entry name" value="ZN2_CY6_FUNGAL_2"/>
    <property type="match status" value="1"/>
</dbReference>
<dbReference type="GO" id="GO:0003677">
    <property type="term" value="F:DNA binding"/>
    <property type="evidence" value="ECO:0007669"/>
    <property type="project" value="UniProtKB-KW"/>
</dbReference>
<reference evidence="6" key="2">
    <citation type="journal article" date="2023" name="IMA Fungus">
        <title>Comparative genomic study of the Penicillium genus elucidates a diverse pangenome and 15 lateral gene transfer events.</title>
        <authorList>
            <person name="Petersen C."/>
            <person name="Sorensen T."/>
            <person name="Nielsen M.R."/>
            <person name="Sondergaard T.E."/>
            <person name="Sorensen J.L."/>
            <person name="Fitzpatrick D.A."/>
            <person name="Frisvad J.C."/>
            <person name="Nielsen K.L."/>
        </authorList>
    </citation>
    <scope>NUCLEOTIDE SEQUENCE</scope>
    <source>
        <strain evidence="6">IBT 30761</strain>
    </source>
</reference>
<protein>
    <recommendedName>
        <fullName evidence="5">Zn(2)-C6 fungal-type domain-containing protein</fullName>
    </recommendedName>
</protein>
<dbReference type="PROSITE" id="PS00463">
    <property type="entry name" value="ZN2_CY6_FUNGAL_1"/>
    <property type="match status" value="1"/>
</dbReference>
<dbReference type="Gene3D" id="4.10.240.10">
    <property type="entry name" value="Zn(2)-C6 fungal-type DNA-binding domain"/>
    <property type="match status" value="1"/>
</dbReference>
<evidence type="ECO:0000313" key="6">
    <source>
        <dbReference type="EMBL" id="KAJ5085730.1"/>
    </source>
</evidence>
<dbReference type="GO" id="GO:0008270">
    <property type="term" value="F:zinc ion binding"/>
    <property type="evidence" value="ECO:0007669"/>
    <property type="project" value="InterPro"/>
</dbReference>
<dbReference type="AlphaFoldDB" id="A0A9W9EPX7"/>
<dbReference type="CDD" id="cd00067">
    <property type="entry name" value="GAL4"/>
    <property type="match status" value="1"/>
</dbReference>
<evidence type="ECO:0000256" key="4">
    <source>
        <dbReference type="ARBA" id="ARBA00023242"/>
    </source>
</evidence>
<keyword evidence="4" id="KW-0539">Nucleus</keyword>
<dbReference type="OrthoDB" id="5429770at2759"/>
<dbReference type="SMART" id="SM00066">
    <property type="entry name" value="GAL4"/>
    <property type="match status" value="1"/>
</dbReference>
<dbReference type="InterPro" id="IPR053175">
    <property type="entry name" value="DHMBA_Reg_Transcription_Factor"/>
</dbReference>
<dbReference type="Proteomes" id="UP001149074">
    <property type="component" value="Unassembled WGS sequence"/>
</dbReference>
<feature type="domain" description="Zn(2)-C6 fungal-type" evidence="5">
    <location>
        <begin position="10"/>
        <end position="38"/>
    </location>
</feature>
<dbReference type="GeneID" id="81361971"/>
<proteinExistence type="predicted"/>
<dbReference type="Pfam" id="PF00172">
    <property type="entry name" value="Zn_clus"/>
    <property type="match status" value="1"/>
</dbReference>
<gene>
    <name evidence="6" type="ORF">N7532_010501</name>
</gene>
<evidence type="ECO:0000256" key="3">
    <source>
        <dbReference type="ARBA" id="ARBA00023163"/>
    </source>
</evidence>
<dbReference type="RefSeq" id="XP_056470408.1">
    <property type="nucleotide sequence ID" value="XM_056622992.1"/>
</dbReference>
<evidence type="ECO:0000256" key="1">
    <source>
        <dbReference type="ARBA" id="ARBA00023015"/>
    </source>
</evidence>
<dbReference type="InterPro" id="IPR001138">
    <property type="entry name" value="Zn2Cys6_DnaBD"/>
</dbReference>
<evidence type="ECO:0000256" key="2">
    <source>
        <dbReference type="ARBA" id="ARBA00023125"/>
    </source>
</evidence>
<sequence length="424" mass="47522">MVLNNRASPGCANCRSRRIKCNLLRPRCSQCSRAGLKCAGYRTHLDVIFRDQTRATVQKAGPKTTREPDVLQMFSMGIRQEEIASKIFFESFPIMGGECKIAMESRADLVSCANISMVSVGLAALASMQQEPWIMWSAREKYLLALRKLAYATSHPWEAPIEQSIGASFILSIFEMMTCDMGMKSPPWIKHLYGTMAFLYLSFVSKKGQDIPIGPMKEILEISYTITLACLINEQPVPAFLSEIMSYYVQQNNSASANSTLIPAARLFPILSNLVNTYRPKNQATASSNASSHALKEWVLYLPEEWHYHSLKEGRPIYSSSWVAKVWNYYRLAQKLAAVSTLETTTSSSTSVFEQDIIASLPFIFESSPSSYFSDDLFFVITILQALSKLTQKCTVMHRLESLAGPIGGVKYLTLKETVIRNLV</sequence>
<keyword evidence="2" id="KW-0238">DNA-binding</keyword>
<dbReference type="EMBL" id="JAPQKI010000010">
    <property type="protein sequence ID" value="KAJ5085730.1"/>
    <property type="molecule type" value="Genomic_DNA"/>
</dbReference>
<dbReference type="GO" id="GO:0000981">
    <property type="term" value="F:DNA-binding transcription factor activity, RNA polymerase II-specific"/>
    <property type="evidence" value="ECO:0007669"/>
    <property type="project" value="InterPro"/>
</dbReference>
<keyword evidence="1" id="KW-0805">Transcription regulation</keyword>
<evidence type="ECO:0000259" key="5">
    <source>
        <dbReference type="PROSITE" id="PS50048"/>
    </source>
</evidence>
<accession>A0A9W9EPX7</accession>
<dbReference type="PANTHER" id="PTHR38791">
    <property type="entry name" value="ZN(II)2CYS6 TRANSCRIPTION FACTOR (EUROFUNG)-RELATED-RELATED"/>
    <property type="match status" value="1"/>
</dbReference>
<comment type="caution">
    <text evidence="6">The sequence shown here is derived from an EMBL/GenBank/DDBJ whole genome shotgun (WGS) entry which is preliminary data.</text>
</comment>
<organism evidence="6 7">
    <name type="scientific">Penicillium argentinense</name>
    <dbReference type="NCBI Taxonomy" id="1131581"/>
    <lineage>
        <taxon>Eukaryota</taxon>
        <taxon>Fungi</taxon>
        <taxon>Dikarya</taxon>
        <taxon>Ascomycota</taxon>
        <taxon>Pezizomycotina</taxon>
        <taxon>Eurotiomycetes</taxon>
        <taxon>Eurotiomycetidae</taxon>
        <taxon>Eurotiales</taxon>
        <taxon>Aspergillaceae</taxon>
        <taxon>Penicillium</taxon>
    </lineage>
</organism>
<dbReference type="InterPro" id="IPR036864">
    <property type="entry name" value="Zn2-C6_fun-type_DNA-bd_sf"/>
</dbReference>
<keyword evidence="3" id="KW-0804">Transcription</keyword>